<sequence length="144" mass="15729">MSNYVYRKDGEGAQSEVLELKQNCEILSMRYEKSEAEVEALAPAAAAPLQVPMSPSRRRQVPSKDSFSRFEVFRGPLGGRLCRPSRKAAVEKGADPGCAAPRGLRHCCSPSPRLVWPLPSPPLSPPPFLRSALPCRAATVDTLR</sequence>
<dbReference type="Proteomes" id="UP000010552">
    <property type="component" value="Unassembled WGS sequence"/>
</dbReference>
<dbReference type="InParanoid" id="L5KD99"/>
<protein>
    <submittedName>
        <fullName evidence="1">Uncharacterized protein</fullName>
    </submittedName>
</protein>
<organism evidence="1 2">
    <name type="scientific">Pteropus alecto</name>
    <name type="common">Black flying fox</name>
    <dbReference type="NCBI Taxonomy" id="9402"/>
    <lineage>
        <taxon>Eukaryota</taxon>
        <taxon>Metazoa</taxon>
        <taxon>Chordata</taxon>
        <taxon>Craniata</taxon>
        <taxon>Vertebrata</taxon>
        <taxon>Euteleostomi</taxon>
        <taxon>Mammalia</taxon>
        <taxon>Eutheria</taxon>
        <taxon>Laurasiatheria</taxon>
        <taxon>Chiroptera</taxon>
        <taxon>Yinpterochiroptera</taxon>
        <taxon>Pteropodoidea</taxon>
        <taxon>Pteropodidae</taxon>
        <taxon>Pteropodinae</taxon>
        <taxon>Pteropus</taxon>
    </lineage>
</organism>
<reference evidence="2" key="1">
    <citation type="journal article" date="2013" name="Science">
        <title>Comparative analysis of bat genomes provides insight into the evolution of flight and immunity.</title>
        <authorList>
            <person name="Zhang G."/>
            <person name="Cowled C."/>
            <person name="Shi Z."/>
            <person name="Huang Z."/>
            <person name="Bishop-Lilly K.A."/>
            <person name="Fang X."/>
            <person name="Wynne J.W."/>
            <person name="Xiong Z."/>
            <person name="Baker M.L."/>
            <person name="Zhao W."/>
            <person name="Tachedjian M."/>
            <person name="Zhu Y."/>
            <person name="Zhou P."/>
            <person name="Jiang X."/>
            <person name="Ng J."/>
            <person name="Yang L."/>
            <person name="Wu L."/>
            <person name="Xiao J."/>
            <person name="Feng Y."/>
            <person name="Chen Y."/>
            <person name="Sun X."/>
            <person name="Zhang Y."/>
            <person name="Marsh G.A."/>
            <person name="Crameri G."/>
            <person name="Broder C.C."/>
            <person name="Frey K.G."/>
            <person name="Wang L.F."/>
            <person name="Wang J."/>
        </authorList>
    </citation>
    <scope>NUCLEOTIDE SEQUENCE [LARGE SCALE GENOMIC DNA]</scope>
</reference>
<dbReference type="AlphaFoldDB" id="L5KD99"/>
<accession>L5KD99</accession>
<name>L5KD99_PTEAL</name>
<dbReference type="EMBL" id="KB030893">
    <property type="protein sequence ID" value="ELK08443.1"/>
    <property type="molecule type" value="Genomic_DNA"/>
</dbReference>
<gene>
    <name evidence="1" type="ORF">PAL_GLEAN10010039</name>
</gene>
<proteinExistence type="predicted"/>
<evidence type="ECO:0000313" key="2">
    <source>
        <dbReference type="Proteomes" id="UP000010552"/>
    </source>
</evidence>
<evidence type="ECO:0000313" key="1">
    <source>
        <dbReference type="EMBL" id="ELK08443.1"/>
    </source>
</evidence>
<keyword evidence="2" id="KW-1185">Reference proteome</keyword>